<organism evidence="2 3">
    <name type="scientific">Streptomyces albiaxialis</name>
    <dbReference type="NCBI Taxonomy" id="329523"/>
    <lineage>
        <taxon>Bacteria</taxon>
        <taxon>Bacillati</taxon>
        <taxon>Actinomycetota</taxon>
        <taxon>Actinomycetes</taxon>
        <taxon>Kitasatosporales</taxon>
        <taxon>Streptomycetaceae</taxon>
        <taxon>Streptomyces</taxon>
    </lineage>
</organism>
<proteinExistence type="predicted"/>
<evidence type="ECO:0000313" key="2">
    <source>
        <dbReference type="EMBL" id="GAA2059918.1"/>
    </source>
</evidence>
<keyword evidence="2" id="KW-0378">Hydrolase</keyword>
<dbReference type="Gene3D" id="3.40.50.1820">
    <property type="entry name" value="alpha/beta hydrolase"/>
    <property type="match status" value="1"/>
</dbReference>
<reference evidence="2 3" key="1">
    <citation type="journal article" date="2019" name="Int. J. Syst. Evol. Microbiol.">
        <title>The Global Catalogue of Microorganisms (GCM) 10K type strain sequencing project: providing services to taxonomists for standard genome sequencing and annotation.</title>
        <authorList>
            <consortium name="The Broad Institute Genomics Platform"/>
            <consortium name="The Broad Institute Genome Sequencing Center for Infectious Disease"/>
            <person name="Wu L."/>
            <person name="Ma J."/>
        </authorList>
    </citation>
    <scope>NUCLEOTIDE SEQUENCE [LARGE SCALE GENOMIC DNA]</scope>
    <source>
        <strain evidence="2 3">JCM 15478</strain>
    </source>
</reference>
<dbReference type="InterPro" id="IPR000073">
    <property type="entry name" value="AB_hydrolase_1"/>
</dbReference>
<keyword evidence="3" id="KW-1185">Reference proteome</keyword>
<evidence type="ECO:0000259" key="1">
    <source>
        <dbReference type="Pfam" id="PF00561"/>
    </source>
</evidence>
<dbReference type="SUPFAM" id="SSF53474">
    <property type="entry name" value="alpha/beta-Hydrolases"/>
    <property type="match status" value="1"/>
</dbReference>
<dbReference type="Proteomes" id="UP001500016">
    <property type="component" value="Unassembled WGS sequence"/>
</dbReference>
<dbReference type="PANTHER" id="PTHR43798">
    <property type="entry name" value="MONOACYLGLYCEROL LIPASE"/>
    <property type="match status" value="1"/>
</dbReference>
<evidence type="ECO:0000313" key="3">
    <source>
        <dbReference type="Proteomes" id="UP001500016"/>
    </source>
</evidence>
<sequence>MKVRTESTRVRVSGGEVAVQVAGEGPTVVLTHGTPASSYLWREVVPVLAREHTVHVWDMLGYGASRAAPGTAPSIARQARTLAELVAHWGLEEPALVGHDIGGGVVLRAHLVEGVRARRLALVDAAVLGPWNTPFTEHQQRHADVYRTMPPDVFADLIAARFRTATHRPLSGEAAAAYLAPWRGAEGQGRWLDQVAAVGFEDTREVVARLGEITAPSLVLWGGEDTWLPPATGDRLAAAITGARLRVIADAGHFLPEDAPGAVAGALREHLS</sequence>
<gene>
    <name evidence="2" type="ORF">GCM10009801_01020</name>
</gene>
<dbReference type="GO" id="GO:0016787">
    <property type="term" value="F:hydrolase activity"/>
    <property type="evidence" value="ECO:0007669"/>
    <property type="project" value="UniProtKB-KW"/>
</dbReference>
<dbReference type="InterPro" id="IPR029058">
    <property type="entry name" value="AB_hydrolase_fold"/>
</dbReference>
<dbReference type="PRINTS" id="PR00111">
    <property type="entry name" value="ABHYDROLASE"/>
</dbReference>
<dbReference type="InterPro" id="IPR050266">
    <property type="entry name" value="AB_hydrolase_sf"/>
</dbReference>
<dbReference type="Pfam" id="PF00561">
    <property type="entry name" value="Abhydrolase_1"/>
    <property type="match status" value="1"/>
</dbReference>
<feature type="domain" description="AB hydrolase-1" evidence="1">
    <location>
        <begin position="26"/>
        <end position="260"/>
    </location>
</feature>
<name>A0ABN2VG77_9ACTN</name>
<dbReference type="RefSeq" id="WP_344522747.1">
    <property type="nucleotide sequence ID" value="NZ_BAAAPE010000001.1"/>
</dbReference>
<dbReference type="PANTHER" id="PTHR43798:SF33">
    <property type="entry name" value="HYDROLASE, PUTATIVE (AFU_ORTHOLOGUE AFUA_2G14860)-RELATED"/>
    <property type="match status" value="1"/>
</dbReference>
<protein>
    <submittedName>
        <fullName evidence="2">Alpha/beta hydrolase</fullName>
    </submittedName>
</protein>
<dbReference type="PRINTS" id="PR00412">
    <property type="entry name" value="EPOXHYDRLASE"/>
</dbReference>
<dbReference type="InterPro" id="IPR000639">
    <property type="entry name" value="Epox_hydrolase-like"/>
</dbReference>
<comment type="caution">
    <text evidence="2">The sequence shown here is derived from an EMBL/GenBank/DDBJ whole genome shotgun (WGS) entry which is preliminary data.</text>
</comment>
<dbReference type="EMBL" id="BAAAPE010000001">
    <property type="protein sequence ID" value="GAA2059918.1"/>
    <property type="molecule type" value="Genomic_DNA"/>
</dbReference>
<accession>A0ABN2VG77</accession>